<dbReference type="PANTHER" id="PTHR48100">
    <property type="entry name" value="BROAD-SPECIFICITY PHOSPHATASE YOR283W-RELATED"/>
    <property type="match status" value="1"/>
</dbReference>
<dbReference type="AlphaFoldDB" id="A0A0X1KPI9"/>
<keyword evidence="4" id="KW-0418">Kinase</keyword>
<dbReference type="GO" id="GO:0016791">
    <property type="term" value="F:phosphatase activity"/>
    <property type="evidence" value="ECO:0007669"/>
    <property type="project" value="TreeGrafter"/>
</dbReference>
<evidence type="ECO:0000313" key="5">
    <source>
        <dbReference type="Proteomes" id="UP000077469"/>
    </source>
</evidence>
<reference evidence="4 5" key="1">
    <citation type="submission" date="2014-01" db="EMBL/GenBank/DDBJ databases">
        <title>Genome sequencing of Thermotog hypogea.</title>
        <authorList>
            <person name="Zhang X."/>
            <person name="Alvare G."/>
            <person name="Fristensky B."/>
            <person name="Chen L."/>
            <person name="Suen T."/>
            <person name="Chen Q."/>
            <person name="Ma K."/>
        </authorList>
    </citation>
    <scope>NUCLEOTIDE SEQUENCE [LARGE SCALE GENOMIC DNA]</scope>
    <source>
        <strain evidence="4 5">DSM 11164</strain>
    </source>
</reference>
<name>A0A0X1KPI9_9THEM</name>
<dbReference type="InterPro" id="IPR029033">
    <property type="entry name" value="His_PPase_superfam"/>
</dbReference>
<dbReference type="PaxDb" id="1123384-AJ81_02285"/>
<dbReference type="GO" id="GO:0005737">
    <property type="term" value="C:cytoplasm"/>
    <property type="evidence" value="ECO:0007669"/>
    <property type="project" value="TreeGrafter"/>
</dbReference>
<proteinExistence type="predicted"/>
<dbReference type="GO" id="GO:0016301">
    <property type="term" value="F:kinase activity"/>
    <property type="evidence" value="ECO:0007669"/>
    <property type="project" value="UniProtKB-KW"/>
</dbReference>
<feature type="binding site" evidence="2">
    <location>
        <begin position="7"/>
        <end position="14"/>
    </location>
    <ligand>
        <name>substrate</name>
    </ligand>
</feature>
<gene>
    <name evidence="4" type="ORF">AJ81_02285</name>
</gene>
<feature type="binding site" evidence="2">
    <location>
        <position position="57"/>
    </location>
    <ligand>
        <name>substrate</name>
    </ligand>
</feature>
<dbReference type="PIRSF" id="PIRSF000709">
    <property type="entry name" value="6PFK_2-Ptase"/>
    <property type="match status" value="1"/>
</dbReference>
<dbReference type="SMART" id="SM00855">
    <property type="entry name" value="PGAM"/>
    <property type="match status" value="1"/>
</dbReference>
<sequence length="201" mass="23430">MKIFLVRHARTDWNDLGLWQGNCDVPLNRAGFEEARKIAERFSKQNVQIVYSSPLSRAHQTAKVISEMLKVPVVLDERLKECEISLWNGLTMQETLQRFEREYLIWSTDPAAQIDGVESLQNVQNRIVQFFNELLQKSFESVVVVSHALSLRTLICWVLRLSLTEHRNFKLDNGSVSLIEFQDRIRLVYLNDTCHLDQNNL</sequence>
<protein>
    <submittedName>
        <fullName evidence="4">Phosphoglycerate kinase</fullName>
    </submittedName>
</protein>
<evidence type="ECO:0000256" key="1">
    <source>
        <dbReference type="PIRSR" id="PIRSR613078-1"/>
    </source>
</evidence>
<dbReference type="InterPro" id="IPR013078">
    <property type="entry name" value="His_Pase_superF_clade-1"/>
</dbReference>
<evidence type="ECO:0000256" key="2">
    <source>
        <dbReference type="PIRSR" id="PIRSR613078-2"/>
    </source>
</evidence>
<dbReference type="OrthoDB" id="9781415at2"/>
<feature type="site" description="Transition state stabilizer" evidence="3">
    <location>
        <position position="147"/>
    </location>
</feature>
<dbReference type="Proteomes" id="UP000077469">
    <property type="component" value="Chromosome"/>
</dbReference>
<evidence type="ECO:0000256" key="3">
    <source>
        <dbReference type="PIRSR" id="PIRSR613078-3"/>
    </source>
</evidence>
<dbReference type="Pfam" id="PF00300">
    <property type="entry name" value="His_Phos_1"/>
    <property type="match status" value="1"/>
</dbReference>
<accession>A0A0X1KPI9</accession>
<feature type="active site" description="Tele-phosphohistidine intermediate" evidence="1">
    <location>
        <position position="8"/>
    </location>
</feature>
<dbReference type="Gene3D" id="3.40.50.1240">
    <property type="entry name" value="Phosphoglycerate mutase-like"/>
    <property type="match status" value="1"/>
</dbReference>
<organism evidence="4 5">
    <name type="scientific">Pseudothermotoga hypogea DSM 11164 = NBRC 106472</name>
    <dbReference type="NCBI Taxonomy" id="1123384"/>
    <lineage>
        <taxon>Bacteria</taxon>
        <taxon>Thermotogati</taxon>
        <taxon>Thermotogota</taxon>
        <taxon>Thermotogae</taxon>
        <taxon>Thermotogales</taxon>
        <taxon>Thermotogaceae</taxon>
        <taxon>Pseudothermotoga</taxon>
    </lineage>
</organism>
<dbReference type="InterPro" id="IPR050275">
    <property type="entry name" value="PGM_Phosphatase"/>
</dbReference>
<dbReference type="KEGG" id="phy:AJ81_02285"/>
<dbReference type="STRING" id="1123384.AJ81_02285"/>
<dbReference type="PATRIC" id="fig|1123384.7.peg.454"/>
<keyword evidence="5" id="KW-1185">Reference proteome</keyword>
<feature type="active site" description="Proton donor/acceptor" evidence="1">
    <location>
        <position position="81"/>
    </location>
</feature>
<dbReference type="EMBL" id="CP007141">
    <property type="protein sequence ID" value="AJC73228.1"/>
    <property type="molecule type" value="Genomic_DNA"/>
</dbReference>
<keyword evidence="4" id="KW-0808">Transferase</keyword>
<evidence type="ECO:0000313" key="4">
    <source>
        <dbReference type="EMBL" id="AJC73228.1"/>
    </source>
</evidence>
<dbReference type="SUPFAM" id="SSF53254">
    <property type="entry name" value="Phosphoglycerate mutase-like"/>
    <property type="match status" value="1"/>
</dbReference>
<dbReference type="PANTHER" id="PTHR48100:SF59">
    <property type="entry name" value="ADENOSYLCOBALAMIN_ALPHA-RIBAZOLE PHOSPHATASE"/>
    <property type="match status" value="1"/>
</dbReference>
<dbReference type="CDD" id="cd07067">
    <property type="entry name" value="HP_PGM_like"/>
    <property type="match status" value="1"/>
</dbReference>